<evidence type="ECO:0000313" key="5">
    <source>
        <dbReference type="Proteomes" id="UP000570010"/>
    </source>
</evidence>
<proteinExistence type="predicted"/>
<reference evidence="2 5" key="2">
    <citation type="submission" date="2020-07" db="EMBL/GenBank/DDBJ databases">
        <authorList>
            <person name="Feng H."/>
        </authorList>
    </citation>
    <scope>NUCLEOTIDE SEQUENCE [LARGE SCALE GENOMIC DNA]</scope>
    <source>
        <strain evidence="5">s-12</strain>
        <strain evidence="2">S-12</strain>
    </source>
</reference>
<dbReference type="EMBL" id="JAAIWN010000039">
    <property type="protein sequence ID" value="NEY82603.1"/>
    <property type="molecule type" value="Genomic_DNA"/>
</dbReference>
<comment type="caution">
    <text evidence="3">The sequence shown here is derived from an EMBL/GenBank/DDBJ whole genome shotgun (WGS) entry which is preliminary data.</text>
</comment>
<evidence type="ECO:0000313" key="2">
    <source>
        <dbReference type="EMBL" id="MBA4538284.1"/>
    </source>
</evidence>
<dbReference type="Proteomes" id="UP000472971">
    <property type="component" value="Unassembled WGS sequence"/>
</dbReference>
<feature type="region of interest" description="Disordered" evidence="1">
    <location>
        <begin position="1"/>
        <end position="52"/>
    </location>
</feature>
<organism evidence="3 4">
    <name type="scientific">Bacillus aquiflavi</name>
    <dbReference type="NCBI Taxonomy" id="2672567"/>
    <lineage>
        <taxon>Bacteria</taxon>
        <taxon>Bacillati</taxon>
        <taxon>Bacillota</taxon>
        <taxon>Bacilli</taxon>
        <taxon>Bacillales</taxon>
        <taxon>Bacillaceae</taxon>
        <taxon>Bacillus</taxon>
    </lineage>
</organism>
<evidence type="ECO:0000256" key="1">
    <source>
        <dbReference type="SAM" id="MobiDB-lite"/>
    </source>
</evidence>
<protein>
    <submittedName>
        <fullName evidence="3">Uncharacterized protein</fullName>
    </submittedName>
</protein>
<name>A0A6B3W3T0_9BACI</name>
<dbReference type="EMBL" id="JACEIO010000039">
    <property type="protein sequence ID" value="MBA4538284.1"/>
    <property type="molecule type" value="Genomic_DNA"/>
</dbReference>
<accession>A0A6B3W3T0</accession>
<evidence type="ECO:0000313" key="4">
    <source>
        <dbReference type="Proteomes" id="UP000472971"/>
    </source>
</evidence>
<keyword evidence="4" id="KW-1185">Reference proteome</keyword>
<dbReference type="RefSeq" id="WP_156994630.1">
    <property type="nucleotide sequence ID" value="NZ_JAAIWN010000039.1"/>
</dbReference>
<reference evidence="3 4" key="1">
    <citation type="submission" date="2020-02" db="EMBL/GenBank/DDBJ databases">
        <title>Bacillus aquiflavi sp. nov., isolated from yellow water of strong flavor Chinese baijiu in Yibin region of China.</title>
        <authorList>
            <person name="Xie J."/>
        </authorList>
    </citation>
    <scope>NUCLEOTIDE SEQUENCE [LARGE SCALE GENOMIC DNA]</scope>
    <source>
        <strain evidence="3 4">3H-10</strain>
    </source>
</reference>
<evidence type="ECO:0000313" key="3">
    <source>
        <dbReference type="EMBL" id="NEY82603.1"/>
    </source>
</evidence>
<feature type="compositionally biased region" description="Basic and acidic residues" evidence="1">
    <location>
        <begin position="23"/>
        <end position="52"/>
    </location>
</feature>
<dbReference type="AlphaFoldDB" id="A0A6B3W3T0"/>
<dbReference type="Proteomes" id="UP000570010">
    <property type="component" value="Unassembled WGS sequence"/>
</dbReference>
<gene>
    <name evidence="3" type="ORF">G4D64_14075</name>
    <name evidence="2" type="ORF">H1Z61_14350</name>
</gene>
<sequence length="52" mass="6299">MNNHQTLQKMKTLKHNHSFQLKHQLDRGKYNPRTRSWEKPLPKDKIEKGNAF</sequence>